<dbReference type="Pfam" id="PF02463">
    <property type="entry name" value="SMC_N"/>
    <property type="match status" value="1"/>
</dbReference>
<dbReference type="PANTHER" id="PTHR32182:SF0">
    <property type="entry name" value="DNA REPLICATION AND REPAIR PROTEIN RECF"/>
    <property type="match status" value="1"/>
</dbReference>
<keyword evidence="6" id="KW-0234">DNA repair</keyword>
<feature type="domain" description="RecF/RecN/SMC N-terminal" evidence="7">
    <location>
        <begin position="3"/>
        <end position="350"/>
    </location>
</feature>
<evidence type="ECO:0000259" key="7">
    <source>
        <dbReference type="Pfam" id="PF02463"/>
    </source>
</evidence>
<dbReference type="GO" id="GO:0005524">
    <property type="term" value="F:ATP binding"/>
    <property type="evidence" value="ECO:0007669"/>
    <property type="project" value="UniProtKB-UniRule"/>
</dbReference>
<dbReference type="GO" id="GO:0003697">
    <property type="term" value="F:single-stranded DNA binding"/>
    <property type="evidence" value="ECO:0007669"/>
    <property type="project" value="UniProtKB-UniRule"/>
</dbReference>
<dbReference type="InterPro" id="IPR027417">
    <property type="entry name" value="P-loop_NTPase"/>
</dbReference>
<gene>
    <name evidence="6" type="primary">recF</name>
    <name evidence="8" type="ORF">EVA92_02560</name>
</gene>
<comment type="function">
    <text evidence="6">The RecF protein is involved in DNA metabolism; it is required for DNA replication and normal SOS inducibility. RecF binds preferentially to single-stranded, linear DNA. It also seems to bind ATP.</text>
</comment>
<reference evidence="8 9" key="1">
    <citation type="submission" date="2019-02" db="EMBL/GenBank/DDBJ databases">
        <title>Prokaryotic population dynamics and viral predation in marine succession experiment using metagenomics: the confinement effect.</title>
        <authorList>
            <person name="Haro-Moreno J.M."/>
            <person name="Rodriguez-Valera F."/>
            <person name="Lopez-Perez M."/>
        </authorList>
    </citation>
    <scope>NUCLEOTIDE SEQUENCE [LARGE SCALE GENOMIC DNA]</scope>
    <source>
        <strain evidence="8">MED-G159</strain>
    </source>
</reference>
<comment type="caution">
    <text evidence="8">The sequence shown here is derived from an EMBL/GenBank/DDBJ whole genome shotgun (WGS) entry which is preliminary data.</text>
</comment>
<dbReference type="InterPro" id="IPR003395">
    <property type="entry name" value="RecF/RecN/SMC_N"/>
</dbReference>
<comment type="subcellular location">
    <subcellularLocation>
        <location evidence="6">Cytoplasm</location>
    </subcellularLocation>
</comment>
<accession>A0A520MYT9</accession>
<dbReference type="HAMAP" id="MF_00365">
    <property type="entry name" value="RecF"/>
    <property type="match status" value="1"/>
</dbReference>
<dbReference type="InterPro" id="IPR042174">
    <property type="entry name" value="RecF_2"/>
</dbReference>
<evidence type="ECO:0000313" key="9">
    <source>
        <dbReference type="Proteomes" id="UP000315825"/>
    </source>
</evidence>
<dbReference type="PANTHER" id="PTHR32182">
    <property type="entry name" value="DNA REPLICATION AND REPAIR PROTEIN RECF"/>
    <property type="match status" value="1"/>
</dbReference>
<keyword evidence="6" id="KW-0742">SOS response</keyword>
<keyword evidence="4 6" id="KW-0067">ATP-binding</keyword>
<evidence type="ECO:0000256" key="5">
    <source>
        <dbReference type="ARBA" id="ARBA00023125"/>
    </source>
</evidence>
<keyword evidence="1 6" id="KW-0963">Cytoplasm</keyword>
<comment type="similarity">
    <text evidence="6">Belongs to the RecF family.</text>
</comment>
<protein>
    <recommendedName>
        <fullName evidence="6">DNA replication and repair protein RecF</fullName>
    </recommendedName>
</protein>
<organism evidence="8 9">
    <name type="scientific">SAR86 cluster bacterium</name>
    <dbReference type="NCBI Taxonomy" id="2030880"/>
    <lineage>
        <taxon>Bacteria</taxon>
        <taxon>Pseudomonadati</taxon>
        <taxon>Pseudomonadota</taxon>
        <taxon>Gammaproteobacteria</taxon>
        <taxon>SAR86 cluster</taxon>
    </lineage>
</organism>
<dbReference type="Gene3D" id="1.20.1050.90">
    <property type="entry name" value="RecF/RecN/SMC, N-terminal domain"/>
    <property type="match status" value="1"/>
</dbReference>
<evidence type="ECO:0000256" key="6">
    <source>
        <dbReference type="HAMAP-Rule" id="MF_00365"/>
    </source>
</evidence>
<evidence type="ECO:0000256" key="3">
    <source>
        <dbReference type="ARBA" id="ARBA00022741"/>
    </source>
</evidence>
<dbReference type="AlphaFoldDB" id="A0A520MYT9"/>
<dbReference type="EMBL" id="SHBE01000004">
    <property type="protein sequence ID" value="RZO26395.1"/>
    <property type="molecule type" value="Genomic_DNA"/>
</dbReference>
<evidence type="ECO:0000313" key="8">
    <source>
        <dbReference type="EMBL" id="RZO26395.1"/>
    </source>
</evidence>
<dbReference type="GO" id="GO:0006302">
    <property type="term" value="P:double-strand break repair"/>
    <property type="evidence" value="ECO:0007669"/>
    <property type="project" value="TreeGrafter"/>
</dbReference>
<evidence type="ECO:0000256" key="1">
    <source>
        <dbReference type="ARBA" id="ARBA00022490"/>
    </source>
</evidence>
<keyword evidence="2 6" id="KW-0235">DNA replication</keyword>
<dbReference type="Gene3D" id="3.40.50.300">
    <property type="entry name" value="P-loop containing nucleotide triphosphate hydrolases"/>
    <property type="match status" value="1"/>
</dbReference>
<dbReference type="GO" id="GO:0006260">
    <property type="term" value="P:DNA replication"/>
    <property type="evidence" value="ECO:0007669"/>
    <property type="project" value="UniProtKB-UniRule"/>
</dbReference>
<keyword evidence="3 6" id="KW-0547">Nucleotide-binding</keyword>
<evidence type="ECO:0000256" key="2">
    <source>
        <dbReference type="ARBA" id="ARBA00022705"/>
    </source>
</evidence>
<dbReference type="SUPFAM" id="SSF52540">
    <property type="entry name" value="P-loop containing nucleoside triphosphate hydrolases"/>
    <property type="match status" value="1"/>
</dbReference>
<keyword evidence="6" id="KW-0227">DNA damage</keyword>
<dbReference type="InterPro" id="IPR001238">
    <property type="entry name" value="DNA-binding_RecF"/>
</dbReference>
<dbReference type="GO" id="GO:0005737">
    <property type="term" value="C:cytoplasm"/>
    <property type="evidence" value="ECO:0007669"/>
    <property type="project" value="UniProtKB-SubCell"/>
</dbReference>
<dbReference type="NCBIfam" id="TIGR00611">
    <property type="entry name" value="recf"/>
    <property type="match status" value="1"/>
</dbReference>
<dbReference type="GO" id="GO:0000731">
    <property type="term" value="P:DNA synthesis involved in DNA repair"/>
    <property type="evidence" value="ECO:0007669"/>
    <property type="project" value="TreeGrafter"/>
</dbReference>
<feature type="binding site" evidence="6">
    <location>
        <begin position="30"/>
        <end position="37"/>
    </location>
    <ligand>
        <name>ATP</name>
        <dbReference type="ChEBI" id="CHEBI:30616"/>
    </ligand>
</feature>
<keyword evidence="5 6" id="KW-0238">DNA-binding</keyword>
<proteinExistence type="inferred from homology"/>
<evidence type="ECO:0000256" key="4">
    <source>
        <dbReference type="ARBA" id="ARBA00022840"/>
    </source>
</evidence>
<dbReference type="Proteomes" id="UP000315825">
    <property type="component" value="Unassembled WGS sequence"/>
</dbReference>
<sequence length="358" mass="41808">MILQNLKLINFRSYEQLNISIPKGLVFFCGENAVGKSSILESIQYNLTTKSFRSLNPNDFITHGHKHFNISCNFSDDTSIIIKKTQDSPSIHIDKNDKKITKRTLAYTKPICLIESENFFFTTSNPEKRRQYLNKILFYVEQNFSKTMTNFKKIHQNRNIALKKGQNHEISVWSDQLLLIEEEITRINEQIIARINKELTNKDLFSDFYDKNPWIGSISIDYFKGYDHTKTYSQVLTENLDKDLILKRTSDGPHKRLFKISVNNSDINLELSRGQQKLLSILFHLIQREIIQQSTNIAPLLLIDDISSELDKENLETMLKYLDKNTMQSLITIIDKNIINNTTQMFYVEQNGDTSYVR</sequence>
<name>A0A520MYT9_9GAMM</name>
<dbReference type="GO" id="GO:0009432">
    <property type="term" value="P:SOS response"/>
    <property type="evidence" value="ECO:0007669"/>
    <property type="project" value="UniProtKB-UniRule"/>
</dbReference>